<keyword evidence="1" id="KW-0472">Membrane</keyword>
<evidence type="ECO:0000313" key="2">
    <source>
        <dbReference type="EMBL" id="GIY29323.1"/>
    </source>
</evidence>
<feature type="transmembrane region" description="Helical" evidence="1">
    <location>
        <begin position="60"/>
        <end position="78"/>
    </location>
</feature>
<gene>
    <name evidence="2" type="ORF">CDAR_399921</name>
</gene>
<keyword evidence="1" id="KW-0812">Transmembrane</keyword>
<keyword evidence="3" id="KW-1185">Reference proteome</keyword>
<organism evidence="2 3">
    <name type="scientific">Caerostris darwini</name>
    <dbReference type="NCBI Taxonomy" id="1538125"/>
    <lineage>
        <taxon>Eukaryota</taxon>
        <taxon>Metazoa</taxon>
        <taxon>Ecdysozoa</taxon>
        <taxon>Arthropoda</taxon>
        <taxon>Chelicerata</taxon>
        <taxon>Arachnida</taxon>
        <taxon>Araneae</taxon>
        <taxon>Araneomorphae</taxon>
        <taxon>Entelegynae</taxon>
        <taxon>Araneoidea</taxon>
        <taxon>Araneidae</taxon>
        <taxon>Caerostris</taxon>
    </lineage>
</organism>
<reference evidence="2 3" key="1">
    <citation type="submission" date="2021-06" db="EMBL/GenBank/DDBJ databases">
        <title>Caerostris darwini draft genome.</title>
        <authorList>
            <person name="Kono N."/>
            <person name="Arakawa K."/>
        </authorList>
    </citation>
    <scope>NUCLEOTIDE SEQUENCE [LARGE SCALE GENOMIC DNA]</scope>
</reference>
<name>A0AAV4S563_9ARAC</name>
<dbReference type="AlphaFoldDB" id="A0AAV4S563"/>
<evidence type="ECO:0000313" key="3">
    <source>
        <dbReference type="Proteomes" id="UP001054837"/>
    </source>
</evidence>
<dbReference type="Proteomes" id="UP001054837">
    <property type="component" value="Unassembled WGS sequence"/>
</dbReference>
<keyword evidence="1" id="KW-1133">Transmembrane helix</keyword>
<sequence length="193" mass="22119">MALWIAKSNDHVWVDCLPDTLAWPVSVGQRVVSELFDMPKDNVNTCKFSVSLNRYSMHAALFYISFANVICFAAPKAVLKDAWWLPSVLASPWWRPIVSIHLYVIQIASALLGLNEIQVYVTVLKFLMTNSNKTHVVVAMQDKIFITRTMFPKTRFARLILPINNPHDSSLLRKNPSRTNMRDSSIMPVRRFL</sequence>
<evidence type="ECO:0008006" key="4">
    <source>
        <dbReference type="Google" id="ProtNLM"/>
    </source>
</evidence>
<protein>
    <recommendedName>
        <fullName evidence="4">Transmembrane protein</fullName>
    </recommendedName>
</protein>
<accession>A0AAV4S563</accession>
<feature type="transmembrane region" description="Helical" evidence="1">
    <location>
        <begin position="98"/>
        <end position="123"/>
    </location>
</feature>
<evidence type="ECO:0000256" key="1">
    <source>
        <dbReference type="SAM" id="Phobius"/>
    </source>
</evidence>
<proteinExistence type="predicted"/>
<dbReference type="EMBL" id="BPLQ01007303">
    <property type="protein sequence ID" value="GIY29323.1"/>
    <property type="molecule type" value="Genomic_DNA"/>
</dbReference>
<comment type="caution">
    <text evidence="2">The sequence shown here is derived from an EMBL/GenBank/DDBJ whole genome shotgun (WGS) entry which is preliminary data.</text>
</comment>